<name>U1N7X3_9EURY</name>
<keyword evidence="1" id="KW-1133">Transmembrane helix</keyword>
<reference evidence="2 3" key="1">
    <citation type="journal article" date="2013" name="PLoS ONE">
        <title>Assembly-driven community genomics of a hypersaline microbial ecosystem.</title>
        <authorList>
            <person name="Podell S."/>
            <person name="Ugalde J.A."/>
            <person name="Narasingarao P."/>
            <person name="Banfield J.F."/>
            <person name="Heidelberg K.B."/>
            <person name="Allen E.E."/>
        </authorList>
    </citation>
    <scope>NUCLEOTIDE SEQUENCE [LARGE SCALE GENOMIC DNA]</scope>
    <source>
        <strain evidence="3">J07HQW1</strain>
    </source>
</reference>
<dbReference type="HOGENOM" id="CLU_3338375_0_0_2"/>
<dbReference type="EMBL" id="KE356560">
    <property type="protein sequence ID" value="ERG92588.1"/>
    <property type="molecule type" value="Genomic_DNA"/>
</dbReference>
<keyword evidence="1" id="KW-0812">Transmembrane</keyword>
<sequence>MTDFEPVDYVDKLGFITAVFVGTYLIGVAALFIDHSI</sequence>
<dbReference type="AlphaFoldDB" id="U1N7X3"/>
<dbReference type="Proteomes" id="UP000030649">
    <property type="component" value="Unassembled WGS sequence"/>
</dbReference>
<protein>
    <submittedName>
        <fullName evidence="2">Uncharacterized protein</fullName>
    </submittedName>
</protein>
<accession>U1N7X3</accession>
<gene>
    <name evidence="2" type="ORF">J07HQW1_02632</name>
</gene>
<feature type="transmembrane region" description="Helical" evidence="1">
    <location>
        <begin position="13"/>
        <end position="33"/>
    </location>
</feature>
<evidence type="ECO:0000313" key="3">
    <source>
        <dbReference type="Proteomes" id="UP000030649"/>
    </source>
</evidence>
<keyword evidence="1" id="KW-0472">Membrane</keyword>
<evidence type="ECO:0000256" key="1">
    <source>
        <dbReference type="SAM" id="Phobius"/>
    </source>
</evidence>
<evidence type="ECO:0000313" key="2">
    <source>
        <dbReference type="EMBL" id="ERG92588.1"/>
    </source>
</evidence>
<proteinExistence type="predicted"/>
<organism evidence="2 3">
    <name type="scientific">Haloquadratum walsbyi J07HQW1</name>
    <dbReference type="NCBI Taxonomy" id="1238424"/>
    <lineage>
        <taxon>Archaea</taxon>
        <taxon>Methanobacteriati</taxon>
        <taxon>Methanobacteriota</taxon>
        <taxon>Stenosarchaea group</taxon>
        <taxon>Halobacteria</taxon>
        <taxon>Halobacteriales</taxon>
        <taxon>Haloferacaceae</taxon>
        <taxon>Haloquadratum</taxon>
    </lineage>
</organism>
<dbReference type="STRING" id="1238424.J07HQW1_02632"/>